<proteinExistence type="predicted"/>
<dbReference type="InterPro" id="IPR014710">
    <property type="entry name" value="RmlC-like_jellyroll"/>
</dbReference>
<dbReference type="AlphaFoldDB" id="A0A1V6LSS6"/>
<protein>
    <submittedName>
        <fullName evidence="2">Crp/Fnr family transcriptional regulator</fullName>
    </submittedName>
</protein>
<dbReference type="Proteomes" id="UP000191680">
    <property type="component" value="Unassembled WGS sequence"/>
</dbReference>
<dbReference type="OrthoDB" id="1092431at2"/>
<keyword evidence="3" id="KW-1185">Reference proteome</keyword>
<evidence type="ECO:0000259" key="1">
    <source>
        <dbReference type="Pfam" id="PF00027"/>
    </source>
</evidence>
<dbReference type="SUPFAM" id="SSF51206">
    <property type="entry name" value="cAMP-binding domain-like"/>
    <property type="match status" value="1"/>
</dbReference>
<sequence>MQENYGLLRQHFEEIVNLTDAEWEQIAPHFEYRKLKKHQFLIQTDQPVECEFWIISGLVKSYAIDQKGNEHILQFGMEQYWVSDYFAFQHQLPATIFVDCIEDSEFFCLSLESRESICQQIPAIANFYRIKSNNGFINLQQRILSLLTLSAEERYDELLNKLPKLLQRVPKKLIAAYLGVSRETLSRFKN</sequence>
<comment type="caution">
    <text evidence="2">The sequence shown here is derived from an EMBL/GenBank/DDBJ whole genome shotgun (WGS) entry which is preliminary data.</text>
</comment>
<feature type="domain" description="Cyclic nucleotide-binding" evidence="1">
    <location>
        <begin position="33"/>
        <end position="120"/>
    </location>
</feature>
<dbReference type="InterPro" id="IPR018490">
    <property type="entry name" value="cNMP-bd_dom_sf"/>
</dbReference>
<dbReference type="RefSeq" id="WP_080318944.1">
    <property type="nucleotide sequence ID" value="NZ_MTBC01000004.1"/>
</dbReference>
<name>A0A1V6LSS6_9FLAO</name>
<gene>
    <name evidence="2" type="ORF">BUL40_06960</name>
</gene>
<evidence type="ECO:0000313" key="3">
    <source>
        <dbReference type="Proteomes" id="UP000191680"/>
    </source>
</evidence>
<reference evidence="2 3" key="1">
    <citation type="submission" date="2016-12" db="EMBL/GenBank/DDBJ databases">
        <authorList>
            <person name="Song W.-J."/>
            <person name="Kurnit D.M."/>
        </authorList>
    </citation>
    <scope>NUCLEOTIDE SEQUENCE [LARGE SCALE GENOMIC DNA]</scope>
    <source>
        <strain evidence="2 3">HSG9</strain>
    </source>
</reference>
<organism evidence="2 3">
    <name type="scientific">Croceivirga radicis</name>
    <dbReference type="NCBI Taxonomy" id="1929488"/>
    <lineage>
        <taxon>Bacteria</taxon>
        <taxon>Pseudomonadati</taxon>
        <taxon>Bacteroidota</taxon>
        <taxon>Flavobacteriia</taxon>
        <taxon>Flavobacteriales</taxon>
        <taxon>Flavobacteriaceae</taxon>
        <taxon>Croceivirga</taxon>
    </lineage>
</organism>
<accession>A0A1V6LSS6</accession>
<evidence type="ECO:0000313" key="2">
    <source>
        <dbReference type="EMBL" id="OQD43169.1"/>
    </source>
</evidence>
<dbReference type="Pfam" id="PF00027">
    <property type="entry name" value="cNMP_binding"/>
    <property type="match status" value="1"/>
</dbReference>
<dbReference type="Gene3D" id="2.60.120.10">
    <property type="entry name" value="Jelly Rolls"/>
    <property type="match status" value="1"/>
</dbReference>
<dbReference type="EMBL" id="MTBC01000004">
    <property type="protein sequence ID" value="OQD43169.1"/>
    <property type="molecule type" value="Genomic_DNA"/>
</dbReference>
<dbReference type="InterPro" id="IPR000595">
    <property type="entry name" value="cNMP-bd_dom"/>
</dbReference>